<organism evidence="2 3">
    <name type="scientific">Penicillium malachiteum</name>
    <dbReference type="NCBI Taxonomy" id="1324776"/>
    <lineage>
        <taxon>Eukaryota</taxon>
        <taxon>Fungi</taxon>
        <taxon>Dikarya</taxon>
        <taxon>Ascomycota</taxon>
        <taxon>Pezizomycotina</taxon>
        <taxon>Eurotiomycetes</taxon>
        <taxon>Eurotiomycetidae</taxon>
        <taxon>Eurotiales</taxon>
        <taxon>Aspergillaceae</taxon>
        <taxon>Penicillium</taxon>
    </lineage>
</organism>
<gene>
    <name evidence="2" type="ORF">N7493_006034</name>
</gene>
<protein>
    <submittedName>
        <fullName evidence="2">Uncharacterized protein</fullName>
    </submittedName>
</protein>
<reference evidence="2" key="1">
    <citation type="journal article" date="2023" name="IMA Fungus">
        <title>Comparative genomic study of the Penicillium genus elucidates a diverse pangenome and 15 lateral gene transfer events.</title>
        <authorList>
            <person name="Petersen C."/>
            <person name="Sorensen T."/>
            <person name="Nielsen M.R."/>
            <person name="Sondergaard T.E."/>
            <person name="Sorensen J.L."/>
            <person name="Fitzpatrick D.A."/>
            <person name="Frisvad J.C."/>
            <person name="Nielsen K.L."/>
        </authorList>
    </citation>
    <scope>NUCLEOTIDE SEQUENCE</scope>
    <source>
        <strain evidence="2">IBT 17514</strain>
    </source>
</reference>
<evidence type="ECO:0000256" key="1">
    <source>
        <dbReference type="SAM" id="MobiDB-lite"/>
    </source>
</evidence>
<comment type="caution">
    <text evidence="2">The sequence shown here is derived from an EMBL/GenBank/DDBJ whole genome shotgun (WGS) entry which is preliminary data.</text>
</comment>
<evidence type="ECO:0000313" key="3">
    <source>
        <dbReference type="Proteomes" id="UP001215712"/>
    </source>
</evidence>
<keyword evidence="3" id="KW-1185">Reference proteome</keyword>
<feature type="compositionally biased region" description="Basic residues" evidence="1">
    <location>
        <begin position="50"/>
        <end position="61"/>
    </location>
</feature>
<feature type="compositionally biased region" description="Acidic residues" evidence="1">
    <location>
        <begin position="84"/>
        <end position="97"/>
    </location>
</feature>
<accession>A0AAD6HLK0</accession>
<feature type="compositionally biased region" description="Basic and acidic residues" evidence="1">
    <location>
        <begin position="62"/>
        <end position="83"/>
    </location>
</feature>
<evidence type="ECO:0000313" key="2">
    <source>
        <dbReference type="EMBL" id="KAJ5727007.1"/>
    </source>
</evidence>
<dbReference type="EMBL" id="JAQJAN010000007">
    <property type="protein sequence ID" value="KAJ5727007.1"/>
    <property type="molecule type" value="Genomic_DNA"/>
</dbReference>
<reference evidence="2" key="2">
    <citation type="submission" date="2023-01" db="EMBL/GenBank/DDBJ databases">
        <authorList>
            <person name="Petersen C."/>
        </authorList>
    </citation>
    <scope>NUCLEOTIDE SEQUENCE</scope>
    <source>
        <strain evidence="2">IBT 17514</strain>
    </source>
</reference>
<dbReference type="AlphaFoldDB" id="A0AAD6HLK0"/>
<feature type="compositionally biased region" description="Polar residues" evidence="1">
    <location>
        <begin position="1"/>
        <end position="10"/>
    </location>
</feature>
<name>A0AAD6HLK0_9EURO</name>
<feature type="region of interest" description="Disordered" evidence="1">
    <location>
        <begin position="1"/>
        <end position="38"/>
    </location>
</feature>
<proteinExistence type="predicted"/>
<feature type="region of interest" description="Disordered" evidence="1">
    <location>
        <begin position="50"/>
        <end position="97"/>
    </location>
</feature>
<dbReference type="Proteomes" id="UP001215712">
    <property type="component" value="Unassembled WGS sequence"/>
</dbReference>
<sequence length="97" mass="11174">MQSPISSTGNLRYHLRGQHGYSVEDGKNGPPNSAEQAAIFEWFEQLMKNQGKKKNGAKRQQKREDEGKDKAKVEDKVEGKEDVKEEDEEDRDEDECY</sequence>